<feature type="domain" description="HTH lacI-type" evidence="4">
    <location>
        <begin position="4"/>
        <end position="58"/>
    </location>
</feature>
<evidence type="ECO:0000259" key="4">
    <source>
        <dbReference type="PROSITE" id="PS50932"/>
    </source>
</evidence>
<dbReference type="RefSeq" id="WP_213412573.1">
    <property type="nucleotide sequence ID" value="NZ_BOVK01000032.1"/>
</dbReference>
<evidence type="ECO:0000256" key="2">
    <source>
        <dbReference type="ARBA" id="ARBA00023125"/>
    </source>
</evidence>
<dbReference type="AlphaFoldDB" id="A0A8J4H514"/>
<dbReference type="SMART" id="SM00354">
    <property type="entry name" value="HTH_LACI"/>
    <property type="match status" value="1"/>
</dbReference>
<dbReference type="EMBL" id="BOVK01000032">
    <property type="protein sequence ID" value="GIQ69790.1"/>
    <property type="molecule type" value="Genomic_DNA"/>
</dbReference>
<comment type="caution">
    <text evidence="5">The sequence shown here is derived from an EMBL/GenBank/DDBJ whole genome shotgun (WGS) entry which is preliminary data.</text>
</comment>
<proteinExistence type="predicted"/>
<dbReference type="Pfam" id="PF00356">
    <property type="entry name" value="LacI"/>
    <property type="match status" value="1"/>
</dbReference>
<dbReference type="SUPFAM" id="SSF47413">
    <property type="entry name" value="lambda repressor-like DNA-binding domains"/>
    <property type="match status" value="1"/>
</dbReference>
<dbReference type="InterPro" id="IPR046335">
    <property type="entry name" value="LacI/GalR-like_sensor"/>
</dbReference>
<organism evidence="5 6">
    <name type="scientific">Xylanibacillus composti</name>
    <dbReference type="NCBI Taxonomy" id="1572762"/>
    <lineage>
        <taxon>Bacteria</taxon>
        <taxon>Bacillati</taxon>
        <taxon>Bacillota</taxon>
        <taxon>Bacilli</taxon>
        <taxon>Bacillales</taxon>
        <taxon>Paenibacillaceae</taxon>
        <taxon>Xylanibacillus</taxon>
    </lineage>
</organism>
<dbReference type="SUPFAM" id="SSF53822">
    <property type="entry name" value="Periplasmic binding protein-like I"/>
    <property type="match status" value="1"/>
</dbReference>
<dbReference type="PROSITE" id="PS50932">
    <property type="entry name" value="HTH_LACI_2"/>
    <property type="match status" value="1"/>
</dbReference>
<dbReference type="Gene3D" id="1.10.260.40">
    <property type="entry name" value="lambda repressor-like DNA-binding domains"/>
    <property type="match status" value="1"/>
</dbReference>
<dbReference type="PANTHER" id="PTHR30146">
    <property type="entry name" value="LACI-RELATED TRANSCRIPTIONAL REPRESSOR"/>
    <property type="match status" value="1"/>
</dbReference>
<keyword evidence="6" id="KW-1185">Reference proteome</keyword>
<dbReference type="Pfam" id="PF13377">
    <property type="entry name" value="Peripla_BP_3"/>
    <property type="match status" value="1"/>
</dbReference>
<keyword evidence="1" id="KW-0805">Transcription regulation</keyword>
<evidence type="ECO:0000313" key="5">
    <source>
        <dbReference type="EMBL" id="GIQ69790.1"/>
    </source>
</evidence>
<evidence type="ECO:0000313" key="6">
    <source>
        <dbReference type="Proteomes" id="UP000677918"/>
    </source>
</evidence>
<keyword evidence="2" id="KW-0238">DNA-binding</keyword>
<protein>
    <submittedName>
        <fullName evidence="5">LacI family transcriptional regulator</fullName>
    </submittedName>
</protein>
<name>A0A8J4H514_9BACL</name>
<reference evidence="5" key="1">
    <citation type="submission" date="2021-04" db="EMBL/GenBank/DDBJ databases">
        <title>Draft genome sequence of Xylanibacillus composti strain K13.</title>
        <authorList>
            <person name="Uke A."/>
            <person name="Chhe C."/>
            <person name="Baramee S."/>
            <person name="Kosugi A."/>
        </authorList>
    </citation>
    <scope>NUCLEOTIDE SEQUENCE</scope>
    <source>
        <strain evidence="5">K13</strain>
    </source>
</reference>
<dbReference type="GO" id="GO:0003700">
    <property type="term" value="F:DNA-binding transcription factor activity"/>
    <property type="evidence" value="ECO:0007669"/>
    <property type="project" value="TreeGrafter"/>
</dbReference>
<dbReference type="Proteomes" id="UP000677918">
    <property type="component" value="Unassembled WGS sequence"/>
</dbReference>
<dbReference type="InterPro" id="IPR000843">
    <property type="entry name" value="HTH_LacI"/>
</dbReference>
<dbReference type="InterPro" id="IPR010982">
    <property type="entry name" value="Lambda_DNA-bd_dom_sf"/>
</dbReference>
<gene>
    <name evidence="5" type="ORF">XYCOK13_26140</name>
</gene>
<dbReference type="InterPro" id="IPR028082">
    <property type="entry name" value="Peripla_BP_I"/>
</dbReference>
<evidence type="ECO:0000256" key="1">
    <source>
        <dbReference type="ARBA" id="ARBA00023015"/>
    </source>
</evidence>
<dbReference type="CDD" id="cd01392">
    <property type="entry name" value="HTH_LacI"/>
    <property type="match status" value="1"/>
</dbReference>
<keyword evidence="3" id="KW-0804">Transcription</keyword>
<dbReference type="Gene3D" id="3.40.50.2300">
    <property type="match status" value="2"/>
</dbReference>
<evidence type="ECO:0000256" key="3">
    <source>
        <dbReference type="ARBA" id="ARBA00023163"/>
    </source>
</evidence>
<dbReference type="GO" id="GO:0000976">
    <property type="term" value="F:transcription cis-regulatory region binding"/>
    <property type="evidence" value="ECO:0007669"/>
    <property type="project" value="TreeGrafter"/>
</dbReference>
<accession>A0A8J4H514</accession>
<dbReference type="PANTHER" id="PTHR30146:SF154">
    <property type="entry name" value="TRANSCRIPTION REGULATOR, MEMBER OF GALR FAMILY"/>
    <property type="match status" value="1"/>
</dbReference>
<dbReference type="CDD" id="cd06267">
    <property type="entry name" value="PBP1_LacI_sugar_binding-like"/>
    <property type="match status" value="1"/>
</dbReference>
<sequence>MIIVSSKDVAKLAGCSQSTVSRVLNRPETVHPDKREKVLQAIEALQYKPNIAARSLVAKRTNTIALISGTLRNDYFAESTDRIVEYASKHGYRTMVYFESEGSLGDILAQIKSYKVDGILISCMKLDDPHYEAFAASGIPCIWFNRRHRRGGHYVSMDNVLAAKMLTRHLLDLGHRRIAYLSGPLDISTLYERWTGFEAVMREASVPVRESYVHILEPNDQAVQKLTWKLMHQPEPPTAIVCGNDELAIASMDALLSMGLRIPADVSIAGFDDIRMSGHQAIQLTSVGQHRFDMGEVAAEHLMMLIEAKDGQEQPSIQFLCKPELFVRRSTGVARTEKN</sequence>